<protein>
    <recommendedName>
        <fullName evidence="2">Fatty acid desaturase domain-containing protein</fullName>
    </recommendedName>
</protein>
<evidence type="ECO:0000313" key="4">
    <source>
        <dbReference type="Proteomes" id="UP001152759"/>
    </source>
</evidence>
<keyword evidence="1" id="KW-1133">Transmembrane helix</keyword>
<dbReference type="InterPro" id="IPR012171">
    <property type="entry name" value="Fatty_acid_desaturase"/>
</dbReference>
<feature type="transmembrane region" description="Helical" evidence="1">
    <location>
        <begin position="45"/>
        <end position="67"/>
    </location>
</feature>
<evidence type="ECO:0000259" key="2">
    <source>
        <dbReference type="Pfam" id="PF00487"/>
    </source>
</evidence>
<keyword evidence="1" id="KW-0812">Transmembrane</keyword>
<dbReference type="Pfam" id="PF00487">
    <property type="entry name" value="FA_desaturase"/>
    <property type="match status" value="1"/>
</dbReference>
<dbReference type="GO" id="GO:0016491">
    <property type="term" value="F:oxidoreductase activity"/>
    <property type="evidence" value="ECO:0007669"/>
    <property type="project" value="InterPro"/>
</dbReference>
<dbReference type="PANTHER" id="PTHR32100">
    <property type="entry name" value="OMEGA-6 FATTY ACID DESATURASE, CHLOROPLASTIC"/>
    <property type="match status" value="1"/>
</dbReference>
<accession>A0A9P0A9W7</accession>
<sequence length="506" mass="57429">MCFPDHNCNTLKHAPTTKPPFTLADLKRVIPPHCFERSLARSFSFLLADVSAFFFFSFATATLISILPWQAAYLAWPLHWFVAGTIMAGYWVIAHECGHHGFSNYRVVDDAVGFLIHSSLLVPYFSWKVTHARHHSNAGSAEHDEVFCPKPESAVGTFDSLTDNPPGRILKVVLSMAVGWPLYLVINVTGRDDYERLASHFDPFSPMFRDSHRLKVIVSDLGVLAMTAILYTLGATHGFSWLLCYYLVPFAVFNGWLVTVAFLNHTHPSLPRYASSEWDWLRGALSTVDRDYWVFNHVLHHITDTHVMHHLLPTVPHYHAVEASEAIKPVLGDYFQYDSTPILKAFYRETKECIFIEPQGNEGVLWFSDRFLRDSFTVELKTFLLKTTADLSSRALYIDTAKSLSGKLKVVGALLWDILTTALSFEFYLLVIPGLILSLTVDIVEVVSPLLEKVLEIVGYYIAPLGSLRFYRETLPVAVAAPFTIRFYRETVKNVLLRLKISFNQF</sequence>
<evidence type="ECO:0000256" key="1">
    <source>
        <dbReference type="SAM" id="Phobius"/>
    </source>
</evidence>
<feature type="transmembrane region" description="Helical" evidence="1">
    <location>
        <begin position="73"/>
        <end position="93"/>
    </location>
</feature>
<feature type="transmembrane region" description="Helical" evidence="1">
    <location>
        <begin position="214"/>
        <end position="233"/>
    </location>
</feature>
<dbReference type="EMBL" id="OU963864">
    <property type="protein sequence ID" value="CAH0386923.1"/>
    <property type="molecule type" value="Genomic_DNA"/>
</dbReference>
<dbReference type="InterPro" id="IPR005804">
    <property type="entry name" value="FA_desaturase_dom"/>
</dbReference>
<evidence type="ECO:0000313" key="3">
    <source>
        <dbReference type="EMBL" id="CAH0386923.1"/>
    </source>
</evidence>
<keyword evidence="4" id="KW-1185">Reference proteome</keyword>
<proteinExistence type="predicted"/>
<reference evidence="3" key="1">
    <citation type="submission" date="2021-12" db="EMBL/GenBank/DDBJ databases">
        <authorList>
            <person name="King R."/>
        </authorList>
    </citation>
    <scope>NUCLEOTIDE SEQUENCE</scope>
</reference>
<name>A0A9P0A9W7_BEMTA</name>
<dbReference type="CDD" id="cd03507">
    <property type="entry name" value="Delta12-FADS-like"/>
    <property type="match status" value="1"/>
</dbReference>
<feature type="transmembrane region" description="Helical" evidence="1">
    <location>
        <begin position="239"/>
        <end position="263"/>
    </location>
</feature>
<keyword evidence="1" id="KW-0472">Membrane</keyword>
<organism evidence="3 4">
    <name type="scientific">Bemisia tabaci</name>
    <name type="common">Sweetpotato whitefly</name>
    <name type="synonym">Aleurodes tabaci</name>
    <dbReference type="NCBI Taxonomy" id="7038"/>
    <lineage>
        <taxon>Eukaryota</taxon>
        <taxon>Metazoa</taxon>
        <taxon>Ecdysozoa</taxon>
        <taxon>Arthropoda</taxon>
        <taxon>Hexapoda</taxon>
        <taxon>Insecta</taxon>
        <taxon>Pterygota</taxon>
        <taxon>Neoptera</taxon>
        <taxon>Paraneoptera</taxon>
        <taxon>Hemiptera</taxon>
        <taxon>Sternorrhyncha</taxon>
        <taxon>Aleyrodoidea</taxon>
        <taxon>Aleyrodidae</taxon>
        <taxon>Aleyrodinae</taxon>
        <taxon>Bemisia</taxon>
    </lineage>
</organism>
<gene>
    <name evidence="3" type="ORF">BEMITA_LOCUS5987</name>
</gene>
<dbReference type="Proteomes" id="UP001152759">
    <property type="component" value="Chromosome 3"/>
</dbReference>
<dbReference type="GO" id="GO:0006629">
    <property type="term" value="P:lipid metabolic process"/>
    <property type="evidence" value="ECO:0007669"/>
    <property type="project" value="InterPro"/>
</dbReference>
<dbReference type="AlphaFoldDB" id="A0A9P0A9W7"/>
<feature type="domain" description="Fatty acid desaturase" evidence="2">
    <location>
        <begin position="75"/>
        <end position="334"/>
    </location>
</feature>